<sequence length="45" mass="5034">MKCCYCNKGKGKNYARSASGTIYYYYCQHCVGDPKNNIGYHGADS</sequence>
<dbReference type="AlphaFoldDB" id="A0A0F9RK73"/>
<gene>
    <name evidence="1" type="ORF">LCGC14_0566770</name>
</gene>
<name>A0A0F9RK73_9ZZZZ</name>
<accession>A0A0F9RK73</accession>
<evidence type="ECO:0000313" key="1">
    <source>
        <dbReference type="EMBL" id="KKN56955.1"/>
    </source>
</evidence>
<organism evidence="1">
    <name type="scientific">marine sediment metagenome</name>
    <dbReference type="NCBI Taxonomy" id="412755"/>
    <lineage>
        <taxon>unclassified sequences</taxon>
        <taxon>metagenomes</taxon>
        <taxon>ecological metagenomes</taxon>
    </lineage>
</organism>
<comment type="caution">
    <text evidence="1">The sequence shown here is derived from an EMBL/GenBank/DDBJ whole genome shotgun (WGS) entry which is preliminary data.</text>
</comment>
<protein>
    <submittedName>
        <fullName evidence="1">Uncharacterized protein</fullName>
    </submittedName>
</protein>
<dbReference type="EMBL" id="LAZR01000825">
    <property type="protein sequence ID" value="KKN56955.1"/>
    <property type="molecule type" value="Genomic_DNA"/>
</dbReference>
<proteinExistence type="predicted"/>
<reference evidence="1" key="1">
    <citation type="journal article" date="2015" name="Nature">
        <title>Complex archaea that bridge the gap between prokaryotes and eukaryotes.</title>
        <authorList>
            <person name="Spang A."/>
            <person name="Saw J.H."/>
            <person name="Jorgensen S.L."/>
            <person name="Zaremba-Niedzwiedzka K."/>
            <person name="Martijn J."/>
            <person name="Lind A.E."/>
            <person name="van Eijk R."/>
            <person name="Schleper C."/>
            <person name="Guy L."/>
            <person name="Ettema T.J."/>
        </authorList>
    </citation>
    <scope>NUCLEOTIDE SEQUENCE</scope>
</reference>